<dbReference type="EMBL" id="KZ821289">
    <property type="protein sequence ID" value="PYH40319.1"/>
    <property type="molecule type" value="Genomic_DNA"/>
</dbReference>
<proteinExistence type="predicted"/>
<dbReference type="OrthoDB" id="448455at2759"/>
<accession>A0A318Z088</accession>
<keyword evidence="3" id="KW-1185">Reference proteome</keyword>
<evidence type="ECO:0000313" key="3">
    <source>
        <dbReference type="Proteomes" id="UP000248349"/>
    </source>
</evidence>
<feature type="region of interest" description="Disordered" evidence="1">
    <location>
        <begin position="65"/>
        <end position="85"/>
    </location>
</feature>
<dbReference type="Proteomes" id="UP000248349">
    <property type="component" value="Unassembled WGS sequence"/>
</dbReference>
<evidence type="ECO:0000313" key="2">
    <source>
        <dbReference type="EMBL" id="PYH40319.1"/>
    </source>
</evidence>
<dbReference type="AlphaFoldDB" id="A0A318Z088"/>
<organism evidence="2 3">
    <name type="scientific">Aspergillus saccharolyticus JOP 1030-1</name>
    <dbReference type="NCBI Taxonomy" id="1450539"/>
    <lineage>
        <taxon>Eukaryota</taxon>
        <taxon>Fungi</taxon>
        <taxon>Dikarya</taxon>
        <taxon>Ascomycota</taxon>
        <taxon>Pezizomycotina</taxon>
        <taxon>Eurotiomycetes</taxon>
        <taxon>Eurotiomycetidae</taxon>
        <taxon>Eurotiales</taxon>
        <taxon>Aspergillaceae</taxon>
        <taxon>Aspergillus</taxon>
        <taxon>Aspergillus subgen. Circumdati</taxon>
    </lineage>
</organism>
<name>A0A318Z088_9EURO</name>
<protein>
    <submittedName>
        <fullName evidence="2">Uncharacterized protein</fullName>
    </submittedName>
</protein>
<dbReference type="RefSeq" id="XP_025426301.1">
    <property type="nucleotide sequence ID" value="XM_025576127.1"/>
</dbReference>
<reference evidence="2 3" key="1">
    <citation type="submission" date="2016-12" db="EMBL/GenBank/DDBJ databases">
        <title>The genomes of Aspergillus section Nigri reveals drivers in fungal speciation.</title>
        <authorList>
            <consortium name="DOE Joint Genome Institute"/>
            <person name="Vesth T.C."/>
            <person name="Nybo J."/>
            <person name="Theobald S."/>
            <person name="Brandl J."/>
            <person name="Frisvad J.C."/>
            <person name="Nielsen K.F."/>
            <person name="Lyhne E.K."/>
            <person name="Kogle M.E."/>
            <person name="Kuo A."/>
            <person name="Riley R."/>
            <person name="Clum A."/>
            <person name="Nolan M."/>
            <person name="Lipzen A."/>
            <person name="Salamov A."/>
            <person name="Henrissat B."/>
            <person name="Wiebenga A."/>
            <person name="De Vries R.P."/>
            <person name="Grigoriev I.V."/>
            <person name="Mortensen U.H."/>
            <person name="Andersen M.R."/>
            <person name="Baker S.E."/>
        </authorList>
    </citation>
    <scope>NUCLEOTIDE SEQUENCE [LARGE SCALE GENOMIC DNA]</scope>
    <source>
        <strain evidence="2 3">JOP 1030-1</strain>
    </source>
</reference>
<gene>
    <name evidence="2" type="ORF">BP01DRAFT_361345</name>
</gene>
<sequence length="85" mass="9640">MSLCTICFDNFCVNCTQLVAAGAMAIDQCSTNHVPHFVYVPPRPKPVARGIMVVDGEEMDFETWKNRSGRSGKCDRVQEVQKYRR</sequence>
<dbReference type="GeneID" id="37077355"/>
<evidence type="ECO:0000256" key="1">
    <source>
        <dbReference type="SAM" id="MobiDB-lite"/>
    </source>
</evidence>
<feature type="compositionally biased region" description="Basic and acidic residues" evidence="1">
    <location>
        <begin position="72"/>
        <end position="85"/>
    </location>
</feature>